<name>A0A810NA96_9ACTN</name>
<dbReference type="PANTHER" id="PTHR43615">
    <property type="entry name" value="PHOSPHOENOLPYRUVATE SYNTHASE-RELATED"/>
    <property type="match status" value="1"/>
</dbReference>
<dbReference type="AlphaFoldDB" id="A0A810NA96"/>
<organism evidence="4 5">
    <name type="scientific">Polymorphospora rubra</name>
    <dbReference type="NCBI Taxonomy" id="338584"/>
    <lineage>
        <taxon>Bacteria</taxon>
        <taxon>Bacillati</taxon>
        <taxon>Actinomycetota</taxon>
        <taxon>Actinomycetes</taxon>
        <taxon>Micromonosporales</taxon>
        <taxon>Micromonosporaceae</taxon>
        <taxon>Polymorphospora</taxon>
    </lineage>
</organism>
<dbReference type="Pfam" id="PF00391">
    <property type="entry name" value="PEP-utilizers"/>
    <property type="match status" value="1"/>
</dbReference>
<keyword evidence="5" id="KW-1185">Reference proteome</keyword>
<dbReference type="RefSeq" id="WP_246567643.1">
    <property type="nucleotide sequence ID" value="NZ_AP023359.1"/>
</dbReference>
<feature type="domain" description="Pyruvate phosphate dikinase AMP/ATP-binding" evidence="3">
    <location>
        <begin position="55"/>
        <end position="266"/>
    </location>
</feature>
<feature type="region of interest" description="Disordered" evidence="1">
    <location>
        <begin position="320"/>
        <end position="359"/>
    </location>
</feature>
<dbReference type="InterPro" id="IPR051549">
    <property type="entry name" value="PEP_Utilizing_Enz"/>
</dbReference>
<gene>
    <name evidence="4" type="ORF">Prubr_52860</name>
</gene>
<dbReference type="Proteomes" id="UP000680866">
    <property type="component" value="Chromosome"/>
</dbReference>
<feature type="domain" description="PEP-utilising enzyme mobile" evidence="2">
    <location>
        <begin position="792"/>
        <end position="862"/>
    </location>
</feature>
<evidence type="ECO:0000256" key="1">
    <source>
        <dbReference type="SAM" id="MobiDB-lite"/>
    </source>
</evidence>
<accession>A0A810NA96</accession>
<evidence type="ECO:0000259" key="2">
    <source>
        <dbReference type="Pfam" id="PF00391"/>
    </source>
</evidence>
<dbReference type="SUPFAM" id="SSF56059">
    <property type="entry name" value="Glutathione synthetase ATP-binding domain-like"/>
    <property type="match status" value="1"/>
</dbReference>
<dbReference type="Pfam" id="PF01326">
    <property type="entry name" value="PPDK_N"/>
    <property type="match status" value="1"/>
</dbReference>
<dbReference type="InterPro" id="IPR013815">
    <property type="entry name" value="ATP_grasp_subdomain_1"/>
</dbReference>
<dbReference type="Gene3D" id="3.50.30.10">
    <property type="entry name" value="Phosphohistidine domain"/>
    <property type="match status" value="1"/>
</dbReference>
<dbReference type="InterPro" id="IPR008279">
    <property type="entry name" value="PEP-util_enz_mobile_dom"/>
</dbReference>
<evidence type="ECO:0000259" key="3">
    <source>
        <dbReference type="Pfam" id="PF01326"/>
    </source>
</evidence>
<dbReference type="PANTHER" id="PTHR43615:SF1">
    <property type="entry name" value="PPDK_N DOMAIN-CONTAINING PROTEIN"/>
    <property type="match status" value="1"/>
</dbReference>
<sequence length="868" mass="91030">MNLAVIDLAEVDAGMAHLVGGKAAGLARMIRAGERVPEGFCVTTTALSDETVPVEEIRRAYERMGGGPVAVRSSATAEDLPDASFAGQHATVLSVTGLTDLLDAIEVCRDSLDSERVVSYRAASGVGAAAMAVVVQRMVDAAVAGVLFTANPVTGSRAEMVVDAAPGPGAALVDGAVTADHYVLRDGDPAADQNIPHDGDPAADQNIPHDGDPAAERGGCLSPQRLTDLYAAGRRLRDLAGVPQDVEWAVDHDGVLWLLQSRPVTTLFPVPPDTGRPGPRVYLELGGQFQGVLRPFTPMGVAALRAVAASAGSAFGGSAFGGPTPGGSPLGGGSGPNREPGPDHGSNPDREPGPDRESGSVVEIAGRLYFDLTDTVRRPGADRWLPKFVEADFGPRVRAVVDQVLADPRFAPDPGAARRGGGAGPLLRVAPRAVAGVVRALARPEAARDRAFRAVDEFRLASAAPAGLDTAAQRLRFVGDFGLPTRRLERMIWPLMAGILSGAAPAGLLKGIATEAEVRTVLGGMPHNITIEMDLALWAIAERAAEHRDLLLGTPATELAARYRAGTLPDIGLAGFLDRFGHRAAVEIDIGVPRWAEDPAPVLAAIANYLRTTDPDQAPDRRFARAARTATETLADLTRRVRRRRPVRGRIAIFLLRRARQLGGLREIGKFAGLYPLAEMRRQLLLVGAELAGQGLLKEAGDIMFLDLAEAGAAVHRQVDHRELVAARKVAYDRELRRTHVPVALLSDGTDVEALRTPKPVDDGTLAGMAAAPGTVTGPARVVRDPADAHVEPGEILVAPTTDPGWTPLFLTAGGLVTEIGAPLAHGPTVAREYGIPAVVCVRDATRLIRTGQIITVDGAAGTVVVNG</sequence>
<evidence type="ECO:0000313" key="5">
    <source>
        <dbReference type="Proteomes" id="UP000680866"/>
    </source>
</evidence>
<dbReference type="InterPro" id="IPR002192">
    <property type="entry name" value="PPDK_AMP/ATP-bd"/>
</dbReference>
<dbReference type="KEGG" id="pry:Prubr_52860"/>
<feature type="compositionally biased region" description="Basic and acidic residues" evidence="1">
    <location>
        <begin position="340"/>
        <end position="358"/>
    </location>
</feature>
<evidence type="ECO:0008006" key="6">
    <source>
        <dbReference type="Google" id="ProtNLM"/>
    </source>
</evidence>
<dbReference type="SUPFAM" id="SSF52009">
    <property type="entry name" value="Phosphohistidine domain"/>
    <property type="match status" value="1"/>
</dbReference>
<dbReference type="EMBL" id="AP023359">
    <property type="protein sequence ID" value="BCJ68265.1"/>
    <property type="molecule type" value="Genomic_DNA"/>
</dbReference>
<dbReference type="Gene3D" id="3.30.470.20">
    <property type="entry name" value="ATP-grasp fold, B domain"/>
    <property type="match status" value="1"/>
</dbReference>
<proteinExistence type="predicted"/>
<protein>
    <recommendedName>
        <fullName evidence="6">Pyruvate, water dikinase</fullName>
    </recommendedName>
</protein>
<dbReference type="GO" id="GO:0016301">
    <property type="term" value="F:kinase activity"/>
    <property type="evidence" value="ECO:0007669"/>
    <property type="project" value="InterPro"/>
</dbReference>
<evidence type="ECO:0000313" key="4">
    <source>
        <dbReference type="EMBL" id="BCJ68265.1"/>
    </source>
</evidence>
<dbReference type="Gene3D" id="3.30.1490.20">
    <property type="entry name" value="ATP-grasp fold, A domain"/>
    <property type="match status" value="2"/>
</dbReference>
<reference evidence="4" key="1">
    <citation type="submission" date="2020-08" db="EMBL/GenBank/DDBJ databases">
        <title>Whole genome shotgun sequence of Polymorphospora rubra NBRC 101157.</title>
        <authorList>
            <person name="Komaki H."/>
            <person name="Tamura T."/>
        </authorList>
    </citation>
    <scope>NUCLEOTIDE SEQUENCE</scope>
    <source>
        <strain evidence="4">NBRC 101157</strain>
    </source>
</reference>
<feature type="compositionally biased region" description="Gly residues" evidence="1">
    <location>
        <begin position="320"/>
        <end position="335"/>
    </location>
</feature>
<dbReference type="GO" id="GO:0005524">
    <property type="term" value="F:ATP binding"/>
    <property type="evidence" value="ECO:0007669"/>
    <property type="project" value="InterPro"/>
</dbReference>
<dbReference type="InterPro" id="IPR036637">
    <property type="entry name" value="Phosphohistidine_dom_sf"/>
</dbReference>